<reference evidence="1" key="1">
    <citation type="submission" date="2019-04" db="EMBL/GenBank/DDBJ databases">
        <title>Microbes associate with the intestines of laboratory mice.</title>
        <authorList>
            <person name="Navarre W."/>
            <person name="Wong E."/>
            <person name="Huang K.C."/>
            <person name="Tropini C."/>
            <person name="Ng K."/>
            <person name="Yu B."/>
        </authorList>
    </citation>
    <scope>NUCLEOTIDE SEQUENCE</scope>
    <source>
        <strain evidence="1">NM86_A22</strain>
    </source>
</reference>
<evidence type="ECO:0000313" key="2">
    <source>
        <dbReference type="Proteomes" id="UP000305401"/>
    </source>
</evidence>
<accession>A0AC61S7K7</accession>
<proteinExistence type="predicted"/>
<dbReference type="EMBL" id="SSTG01000022">
    <property type="protein sequence ID" value="THG54325.1"/>
    <property type="molecule type" value="Genomic_DNA"/>
</dbReference>
<dbReference type="Proteomes" id="UP000305401">
    <property type="component" value="Unassembled WGS sequence"/>
</dbReference>
<protein>
    <submittedName>
        <fullName evidence="1">WecB/TagA/CpsF family glycosyltransferase</fullName>
    </submittedName>
</protein>
<keyword evidence="2" id="KW-1185">Reference proteome</keyword>
<sequence>MGELCNIKITDKSKEKLFIINSDLQILVPMNAECFVKSNNDNRLLAFINQCRTTIDGQIPLWLYQIKYKTKDIEKISGSDIIYDFCNWASRDKLKIFFLGGKESSNINAVGRIKKIYPELEIDGYSPPFEPYPFSDRNNDIIKKRLSDFNPDILFVGFGFGKQEYWVSDNLAFLKEIKVKWVICCGGSFEFLSGEIKRAPKTIQNIGMEGIWRLIMEPKLFRVKRLMTSLKIFKYACKK</sequence>
<evidence type="ECO:0000313" key="1">
    <source>
        <dbReference type="EMBL" id="THG54325.1"/>
    </source>
</evidence>
<name>A0AC61S7K7_9BACT</name>
<comment type="caution">
    <text evidence="1">The sequence shown here is derived from an EMBL/GenBank/DDBJ whole genome shotgun (WGS) entry which is preliminary data.</text>
</comment>
<organism evidence="1 2">
    <name type="scientific">Muribaculum caecicola</name>
    <dbReference type="NCBI Taxonomy" id="3038144"/>
    <lineage>
        <taxon>Bacteria</taxon>
        <taxon>Pseudomonadati</taxon>
        <taxon>Bacteroidota</taxon>
        <taxon>Bacteroidia</taxon>
        <taxon>Bacteroidales</taxon>
        <taxon>Muribaculaceae</taxon>
        <taxon>Muribaculum</taxon>
    </lineage>
</organism>
<gene>
    <name evidence="1" type="ORF">E5990_03210</name>
</gene>